<dbReference type="PANTHER" id="PTHR19134">
    <property type="entry name" value="RECEPTOR-TYPE TYROSINE-PROTEIN PHOSPHATASE"/>
    <property type="match status" value="1"/>
</dbReference>
<feature type="non-terminal residue" evidence="1">
    <location>
        <position position="1"/>
    </location>
</feature>
<keyword evidence="2" id="KW-1185">Reference proteome</keyword>
<organism evidence="1 2">
    <name type="scientific">Schistosoma mattheei</name>
    <dbReference type="NCBI Taxonomy" id="31246"/>
    <lineage>
        <taxon>Eukaryota</taxon>
        <taxon>Metazoa</taxon>
        <taxon>Spiralia</taxon>
        <taxon>Lophotrochozoa</taxon>
        <taxon>Platyhelminthes</taxon>
        <taxon>Trematoda</taxon>
        <taxon>Digenea</taxon>
        <taxon>Strigeidida</taxon>
        <taxon>Schistosomatoidea</taxon>
        <taxon>Schistosomatidae</taxon>
        <taxon>Schistosoma</taxon>
    </lineage>
</organism>
<dbReference type="Pfam" id="PF00102">
    <property type="entry name" value="Y_phosphatase"/>
    <property type="match status" value="1"/>
</dbReference>
<dbReference type="InterPro" id="IPR050348">
    <property type="entry name" value="Protein-Tyr_Phosphatase"/>
</dbReference>
<evidence type="ECO:0000313" key="2">
    <source>
        <dbReference type="Proteomes" id="UP000269396"/>
    </source>
</evidence>
<reference evidence="1 2" key="1">
    <citation type="submission" date="2018-11" db="EMBL/GenBank/DDBJ databases">
        <authorList>
            <consortium name="Pathogen Informatics"/>
        </authorList>
    </citation>
    <scope>NUCLEOTIDE SEQUENCE [LARGE SCALE GENOMIC DNA]</scope>
    <source>
        <strain>Denwood</strain>
        <strain evidence="2">Zambia</strain>
    </source>
</reference>
<dbReference type="PRINTS" id="PR00700">
    <property type="entry name" value="PRTYPHPHTASE"/>
</dbReference>
<dbReference type="InterPro" id="IPR000242">
    <property type="entry name" value="PTP_cat"/>
</dbReference>
<gene>
    <name evidence="1" type="ORF">SMTD_LOCUS20701</name>
</gene>
<dbReference type="SUPFAM" id="SSF52799">
    <property type="entry name" value="(Phosphotyrosine protein) phosphatases II"/>
    <property type="match status" value="1"/>
</dbReference>
<proteinExistence type="predicted"/>
<sequence>EHDYVNASFIYEIIPCTSVHTHPVLNRNKIEYIASQAPLESTVGDFWRMILDQNITIIVMLTK</sequence>
<dbReference type="GO" id="GO:0004725">
    <property type="term" value="F:protein tyrosine phosphatase activity"/>
    <property type="evidence" value="ECO:0007669"/>
    <property type="project" value="InterPro"/>
</dbReference>
<dbReference type="PANTHER" id="PTHR19134:SF449">
    <property type="entry name" value="TYROSINE-PROTEIN PHOSPHATASE 1"/>
    <property type="match status" value="1"/>
</dbReference>
<dbReference type="Gene3D" id="3.90.190.10">
    <property type="entry name" value="Protein tyrosine phosphatase superfamily"/>
    <property type="match status" value="1"/>
</dbReference>
<dbReference type="PROSITE" id="PS50055">
    <property type="entry name" value="TYR_PHOSPHATASE_PTP"/>
    <property type="match status" value="1"/>
</dbReference>
<dbReference type="Proteomes" id="UP000269396">
    <property type="component" value="Unassembled WGS sequence"/>
</dbReference>
<dbReference type="EMBL" id="UZAL01045157">
    <property type="protein sequence ID" value="VDP83187.1"/>
    <property type="molecule type" value="Genomic_DNA"/>
</dbReference>
<protein>
    <submittedName>
        <fullName evidence="1">Uncharacterized protein</fullName>
    </submittedName>
</protein>
<evidence type="ECO:0000313" key="1">
    <source>
        <dbReference type="EMBL" id="VDP83187.1"/>
    </source>
</evidence>
<dbReference type="AlphaFoldDB" id="A0A183Q265"/>
<dbReference type="InterPro" id="IPR029021">
    <property type="entry name" value="Prot-tyrosine_phosphatase-like"/>
</dbReference>
<dbReference type="STRING" id="31246.A0A183Q265"/>
<name>A0A183Q265_9TREM</name>
<accession>A0A183Q265</accession>